<dbReference type="Proteomes" id="UP000270411">
    <property type="component" value="Chromosome 2"/>
</dbReference>
<gene>
    <name evidence="2" type="ORF">EHF44_26260</name>
</gene>
<dbReference type="EMBL" id="CP033970">
    <property type="protein sequence ID" value="AZG16863.1"/>
    <property type="molecule type" value="Genomic_DNA"/>
</dbReference>
<evidence type="ECO:0000256" key="1">
    <source>
        <dbReference type="SAM" id="SignalP"/>
    </source>
</evidence>
<evidence type="ECO:0000313" key="2">
    <source>
        <dbReference type="EMBL" id="AZG16863.1"/>
    </source>
</evidence>
<accession>A0A3G8H8I8</accession>
<dbReference type="KEGG" id="cpau:EHF44_26260"/>
<dbReference type="AlphaFoldDB" id="A0A3G8H8I8"/>
<feature type="chain" id="PRO_5018290099" evidence="1">
    <location>
        <begin position="25"/>
        <end position="302"/>
    </location>
</feature>
<organism evidence="2 3">
    <name type="scientific">Cupriavidus pauculus</name>
    <dbReference type="NCBI Taxonomy" id="82633"/>
    <lineage>
        <taxon>Bacteria</taxon>
        <taxon>Pseudomonadati</taxon>
        <taxon>Pseudomonadota</taxon>
        <taxon>Betaproteobacteria</taxon>
        <taxon>Burkholderiales</taxon>
        <taxon>Burkholderiaceae</taxon>
        <taxon>Cupriavidus</taxon>
    </lineage>
</organism>
<protein>
    <submittedName>
        <fullName evidence="2">Phenol degradation protein meta</fullName>
    </submittedName>
</protein>
<sequence>MNSIPRAFRACLLAAALLPATAFATENGLGTYPIGVNTVLNGVLPPPGGTQFYNYSLFYVANKFAGPDGNAAVPGFRSAVFVDAPRVVHTWGTMLGPFAISSGIVVPVARVNVDAAGSSGTRTGLGDIILQPFMIGYTNPDKTFFTFLSPDVSLRTGSYSSTRLANIGTNYYAFQPNLNATWFPSPKWELSATAQLEVHSPNHATQYHSGTIGSIDWLVGYAIGKKLQVGVQGYYLKQVSDDKQNGQRVGPDGFRGQAAAIGPQLRYVFGPAAAVVLKYQHEFAVRNRSKGERIWIEFAFPI</sequence>
<dbReference type="OrthoDB" id="8639774at2"/>
<dbReference type="Pfam" id="PF13557">
    <property type="entry name" value="Phenol_MetA_deg"/>
    <property type="match status" value="1"/>
</dbReference>
<proteinExistence type="predicted"/>
<evidence type="ECO:0000313" key="3">
    <source>
        <dbReference type="Proteomes" id="UP000270411"/>
    </source>
</evidence>
<keyword evidence="1" id="KW-0732">Signal</keyword>
<feature type="signal peptide" evidence="1">
    <location>
        <begin position="1"/>
        <end position="24"/>
    </location>
</feature>
<name>A0A3G8H8I8_9BURK</name>
<reference evidence="3" key="1">
    <citation type="submission" date="2018-11" db="EMBL/GenBank/DDBJ databases">
        <title>FDA dAtabase for Regulatory Grade micrObial Sequences (FDA-ARGOS): Supporting development and validation of Infectious Disease Dx tests.</title>
        <authorList>
            <person name="Goldberg B."/>
            <person name="Campos J."/>
            <person name="Tallon L."/>
            <person name="Sadzewicz L."/>
            <person name="Zhao X."/>
            <person name="Vavikolanu K."/>
            <person name="Mehta A."/>
            <person name="Aluvathingal J."/>
            <person name="Nadendla S."/>
            <person name="Geyer C."/>
            <person name="Nandy P."/>
            <person name="Yan Y."/>
            <person name="Sichtig H."/>
        </authorList>
    </citation>
    <scope>NUCLEOTIDE SEQUENCE [LARGE SCALE GENOMIC DNA]</scope>
    <source>
        <strain evidence="3">FDAARGOS_614</strain>
    </source>
</reference>
<dbReference type="InterPro" id="IPR025737">
    <property type="entry name" value="FApF"/>
</dbReference>
<dbReference type="RefSeq" id="WP_124686594.1">
    <property type="nucleotide sequence ID" value="NZ_CP033970.1"/>
</dbReference>